<feature type="region of interest" description="Disordered" evidence="7">
    <location>
        <begin position="545"/>
        <end position="640"/>
    </location>
</feature>
<keyword evidence="5 6" id="KW-0378">Hydrolase</keyword>
<evidence type="ECO:0000256" key="5">
    <source>
        <dbReference type="ARBA" id="ARBA00022801"/>
    </source>
</evidence>
<evidence type="ECO:0000259" key="8">
    <source>
        <dbReference type="Pfam" id="PF00149"/>
    </source>
</evidence>
<feature type="compositionally biased region" description="Basic residues" evidence="7">
    <location>
        <begin position="630"/>
        <end position="640"/>
    </location>
</feature>
<dbReference type="Gene3D" id="3.90.780.10">
    <property type="entry name" value="5'-Nucleotidase, C-terminal domain"/>
    <property type="match status" value="1"/>
</dbReference>
<dbReference type="GeneID" id="70182507"/>
<comment type="similarity">
    <text evidence="1 6">Belongs to the 5'-nucleotidase family.</text>
</comment>
<keyword evidence="2" id="KW-0479">Metal-binding</keyword>
<gene>
    <name evidence="10" type="ORF">B0I36DRAFT_316088</name>
</gene>
<evidence type="ECO:0000256" key="2">
    <source>
        <dbReference type="ARBA" id="ARBA00022723"/>
    </source>
</evidence>
<evidence type="ECO:0000256" key="3">
    <source>
        <dbReference type="ARBA" id="ARBA00022729"/>
    </source>
</evidence>
<evidence type="ECO:0000313" key="10">
    <source>
        <dbReference type="EMBL" id="KAH7038387.1"/>
    </source>
</evidence>
<evidence type="ECO:0000259" key="9">
    <source>
        <dbReference type="Pfam" id="PF02872"/>
    </source>
</evidence>
<dbReference type="InterPro" id="IPR008334">
    <property type="entry name" value="5'-Nucleotdase_C"/>
</dbReference>
<dbReference type="GO" id="GO:0009166">
    <property type="term" value="P:nucleotide catabolic process"/>
    <property type="evidence" value="ECO:0007669"/>
    <property type="project" value="InterPro"/>
</dbReference>
<evidence type="ECO:0000256" key="6">
    <source>
        <dbReference type="RuleBase" id="RU362119"/>
    </source>
</evidence>
<dbReference type="InterPro" id="IPR006146">
    <property type="entry name" value="5'-Nucleotdase_CS"/>
</dbReference>
<feature type="domain" description="Calcineurin-like phosphoesterase" evidence="8">
    <location>
        <begin position="49"/>
        <end position="262"/>
    </location>
</feature>
<dbReference type="SUPFAM" id="SSF56300">
    <property type="entry name" value="Metallo-dependent phosphatases"/>
    <property type="match status" value="1"/>
</dbReference>
<dbReference type="InterPro" id="IPR006179">
    <property type="entry name" value="5_nucleotidase/apyrase"/>
</dbReference>
<sequence>MKHTFAAAALAAAMTAGLAVATPSKMPEDMLQTTRMRKRAINADGDFHMSFFHINDVHAHLDEFASSGSDCTNPSRGCWGGYARIKHTIDELRPQQESSLWLNAGDEFQGTLFYSYYKGEKIAETLNQLGFDAMTLGNHEFDGGDDELGEFLLNLTFPVLSANIVSTHPALNQTILPYHIYEDLGVAVIACTTETTASISNPGDGTQFLDVVSSVQRAIDEIRATTDIKRIVALTHIGYDEDQRLARETTGLSLIMGGHSHTNLGTINPAVSEGAYPTIVENAAGDEVFIVTAWRWGQYLGFIDVVFDAEGRAVSYTGGPINMDNTTAQDEGLQAQIDAWRVPFEEFAAEVVGYTNVELVQATCQTAECTLGNVMSDAIQAYRSTAADFSLINAGGIRAAIDVGNITRGEVLTSFPFGNAIVEFPMSGADVLRLLEGCVSRVSQFNGNPITSGFQVSGTLKVQYNPAQPAGSRLVRALVKGVEVDPAATYTVATLDFLAGGGDNIFPKVASPVVLDLQADVLTRYIQAESPIDIAIEGRIETVSEIPGGGGGGGGSSSTITSSSASATSSSSSSSSSASASASASASGSVTLSSSSSSSSLSSVSTTSVSSVPTAAPTSTGGVYPTTTRGCRRRPRPTAN</sequence>
<dbReference type="InterPro" id="IPR004843">
    <property type="entry name" value="Calcineurin-like_PHP"/>
</dbReference>
<reference evidence="10" key="1">
    <citation type="journal article" date="2021" name="Nat. Commun.">
        <title>Genetic determinants of endophytism in the Arabidopsis root mycobiome.</title>
        <authorList>
            <person name="Mesny F."/>
            <person name="Miyauchi S."/>
            <person name="Thiergart T."/>
            <person name="Pickel B."/>
            <person name="Atanasova L."/>
            <person name="Karlsson M."/>
            <person name="Huettel B."/>
            <person name="Barry K.W."/>
            <person name="Haridas S."/>
            <person name="Chen C."/>
            <person name="Bauer D."/>
            <person name="Andreopoulos W."/>
            <person name="Pangilinan J."/>
            <person name="LaButti K."/>
            <person name="Riley R."/>
            <person name="Lipzen A."/>
            <person name="Clum A."/>
            <person name="Drula E."/>
            <person name="Henrissat B."/>
            <person name="Kohler A."/>
            <person name="Grigoriev I.V."/>
            <person name="Martin F.M."/>
            <person name="Hacquard S."/>
        </authorList>
    </citation>
    <scope>NUCLEOTIDE SEQUENCE</scope>
    <source>
        <strain evidence="10">MPI-CAGE-CH-0230</strain>
    </source>
</reference>
<feature type="compositionally biased region" description="Low complexity" evidence="7">
    <location>
        <begin position="557"/>
        <end position="629"/>
    </location>
</feature>
<dbReference type="CDD" id="cd07409">
    <property type="entry name" value="MPP_CD73_N"/>
    <property type="match status" value="1"/>
</dbReference>
<accession>A0A9P8YGD9</accession>
<dbReference type="EMBL" id="JAGTJQ010000002">
    <property type="protein sequence ID" value="KAH7038387.1"/>
    <property type="molecule type" value="Genomic_DNA"/>
</dbReference>
<dbReference type="FunFam" id="3.60.21.10:FF:000020">
    <property type="entry name" value="NT5E isoform 4"/>
    <property type="match status" value="1"/>
</dbReference>
<keyword evidence="11" id="KW-1185">Reference proteome</keyword>
<name>A0A9P8YGD9_9PEZI</name>
<dbReference type="GO" id="GO:0016788">
    <property type="term" value="F:hydrolase activity, acting on ester bonds"/>
    <property type="evidence" value="ECO:0007669"/>
    <property type="project" value="InterPro"/>
</dbReference>
<feature type="domain" description="5'-Nucleotidase C-terminal" evidence="9">
    <location>
        <begin position="351"/>
        <end position="507"/>
    </location>
</feature>
<dbReference type="InterPro" id="IPR029052">
    <property type="entry name" value="Metallo-depent_PP-like"/>
</dbReference>
<dbReference type="PRINTS" id="PR01607">
    <property type="entry name" value="APYRASEFAMLY"/>
</dbReference>
<dbReference type="RefSeq" id="XP_046017508.1">
    <property type="nucleotide sequence ID" value="XM_046152961.1"/>
</dbReference>
<comment type="caution">
    <text evidence="10">The sequence shown here is derived from an EMBL/GenBank/DDBJ whole genome shotgun (WGS) entry which is preliminary data.</text>
</comment>
<evidence type="ECO:0000313" key="11">
    <source>
        <dbReference type="Proteomes" id="UP000756346"/>
    </source>
</evidence>
<protein>
    <submittedName>
        <fullName evidence="10">5'-nucleotidase</fullName>
    </submittedName>
</protein>
<feature type="compositionally biased region" description="Gly residues" evidence="7">
    <location>
        <begin position="547"/>
        <end position="556"/>
    </location>
</feature>
<organism evidence="10 11">
    <name type="scientific">Microdochium trichocladiopsis</name>
    <dbReference type="NCBI Taxonomy" id="1682393"/>
    <lineage>
        <taxon>Eukaryota</taxon>
        <taxon>Fungi</taxon>
        <taxon>Dikarya</taxon>
        <taxon>Ascomycota</taxon>
        <taxon>Pezizomycotina</taxon>
        <taxon>Sordariomycetes</taxon>
        <taxon>Xylariomycetidae</taxon>
        <taxon>Xylariales</taxon>
        <taxon>Microdochiaceae</taxon>
        <taxon>Microdochium</taxon>
    </lineage>
</organism>
<feature type="signal peptide" evidence="6">
    <location>
        <begin position="1"/>
        <end position="21"/>
    </location>
</feature>
<dbReference type="GO" id="GO:0000166">
    <property type="term" value="F:nucleotide binding"/>
    <property type="evidence" value="ECO:0007669"/>
    <property type="project" value="UniProtKB-KW"/>
</dbReference>
<dbReference type="GO" id="GO:0046872">
    <property type="term" value="F:metal ion binding"/>
    <property type="evidence" value="ECO:0007669"/>
    <property type="project" value="UniProtKB-KW"/>
</dbReference>
<keyword evidence="3 6" id="KW-0732">Signal</keyword>
<dbReference type="PROSITE" id="PS00786">
    <property type="entry name" value="5_NUCLEOTIDASE_2"/>
    <property type="match status" value="1"/>
</dbReference>
<keyword evidence="4 6" id="KW-0547">Nucleotide-binding</keyword>
<dbReference type="PANTHER" id="PTHR11575">
    <property type="entry name" value="5'-NUCLEOTIDASE-RELATED"/>
    <property type="match status" value="1"/>
</dbReference>
<evidence type="ECO:0000256" key="1">
    <source>
        <dbReference type="ARBA" id="ARBA00006654"/>
    </source>
</evidence>
<dbReference type="Pfam" id="PF00149">
    <property type="entry name" value="Metallophos"/>
    <property type="match status" value="1"/>
</dbReference>
<dbReference type="SUPFAM" id="SSF55816">
    <property type="entry name" value="5'-nucleotidase (syn. UDP-sugar hydrolase), C-terminal domain"/>
    <property type="match status" value="1"/>
</dbReference>
<dbReference type="PANTHER" id="PTHR11575:SF24">
    <property type="entry name" value="5'-NUCLEOTIDASE"/>
    <property type="match status" value="1"/>
</dbReference>
<dbReference type="Pfam" id="PF02872">
    <property type="entry name" value="5_nucleotid_C"/>
    <property type="match status" value="1"/>
</dbReference>
<evidence type="ECO:0000256" key="7">
    <source>
        <dbReference type="SAM" id="MobiDB-lite"/>
    </source>
</evidence>
<proteinExistence type="inferred from homology"/>
<dbReference type="Proteomes" id="UP000756346">
    <property type="component" value="Unassembled WGS sequence"/>
</dbReference>
<dbReference type="InterPro" id="IPR036907">
    <property type="entry name" value="5'-Nucleotdase_C_sf"/>
</dbReference>
<dbReference type="Gene3D" id="3.60.21.10">
    <property type="match status" value="1"/>
</dbReference>
<evidence type="ECO:0000256" key="4">
    <source>
        <dbReference type="ARBA" id="ARBA00022741"/>
    </source>
</evidence>
<dbReference type="AlphaFoldDB" id="A0A9P8YGD9"/>
<feature type="chain" id="PRO_5040544982" evidence="6">
    <location>
        <begin position="22"/>
        <end position="640"/>
    </location>
</feature>
<dbReference type="OrthoDB" id="7722975at2759"/>